<evidence type="ECO:0000259" key="9">
    <source>
        <dbReference type="PROSITE" id="PS50052"/>
    </source>
</evidence>
<feature type="domain" description="Guanylate kinase-like" evidence="9">
    <location>
        <begin position="769"/>
        <end position="973"/>
    </location>
</feature>
<feature type="domain" description="Guanylate kinase-like" evidence="9">
    <location>
        <begin position="306"/>
        <end position="495"/>
    </location>
</feature>
<keyword evidence="6 11" id="KW-0418">Kinase</keyword>
<dbReference type="Pfam" id="PF22071">
    <property type="entry name" value="FAP42_B2"/>
    <property type="match status" value="1"/>
</dbReference>
<sequence length="2436" mass="262917">MAPKVDVKGKAGALRASGQGALPQVSFLDRAFPLWQDVTKVELEAPVATEKYDDLAGLVLPPETQIFLDTWKRPEELVLNFPDVPMIMTVPPPPPPETPGGKEGKGAGAAAAKATAVVLTRDLDGVLSAGHRTFEWLHAVFVMIMSAQKTIKPSEYLWELVYPKDKDGQATKSPNGKYKVKLYIMDGWRTVVVDDRIPVDLFGRPLLVNTRPIQLWPLLLSKAVLKVMASHRILHCGLPHQAAAFSLLTGWPQEDLLDPLSGTRVEGGRLFDRLEDAVRGNDERVERHAVAAVTLIKRSLPERPPPRLIVLVGPSGVGRGALLQRLLGELPDKFGLTVSHTSRPPREHELHGTDYFFSEVGGFREEAAAGRLLETAPVPSTRGVHLYGTSFATVREVAATGKLCLMGLDVQGVRSLRANKRIDGLYVFVAPPSLEELERRLRGRLKESESTIRKRLAWAAAEVERSRSVAGVIDHVVDNSGDTDAVFLGIKEAISTLSPIIRNRLHGLPAYVLDYADLIAPNLVEKPFLKPVIITGPSTGERRILMEQLVHEFPDVFAYPRYTTTCPYHEDALYRVDVGDIVPEQTEFELVRTRDGEEIRMSRPTYTSVPATEFSASAKAGTYLEWHTELFKHPFVARQWGVTSDALKEVIRAGRLPLVECETEGAEMLKRRGIDCLTIFLKPPSVDVYEERLRAHLTETDEEIASRVEMARREMDAAAAAGSPFDATIVNGETEVAYEELTRLISKCRPDIIIPEEERQAEPPPPPKQPVLVLCGPSSGGRSALARQLLNTFPDKFTAPGLTTDRKPAKGEVSTHALTFVGPKDLAKMVMEGQVAYQRAGEDKASGVTSITNAALLRVAGENKVAVLELPDYATVLPSLRLGAVMRDALYVFVASPGQMRDALMMQQAAAAATGAKSFKSSRGAAAGIDVEGALADLEQQAQSAAGTPELYDAVVRDDEIMDIISSVRMSLAAHVPHVVPPPYRPLVVAGAFGTGKRRLLGRLFDALPGRFAVPLITTTREPGPEDHDQEREGMTVVTREEAAGIIAADGFVLHREVLGDVYGTTLAAVKKVGASGRVPILEVDHVEDAVELRRRGFDASYLFIGMDDMGKLLLLINEELSANPPLGYELQDAVNQFFGAAKAEMASSREEGIFDEWVAYTPDTPDPSFIRLAEAVHRHYPDVVTRHFVWGYGRQLWDPEVRVHGHRPLRVIVMGPAASGKSTQCALLADHFGMPHINVGELIYEEVRTSSGLGLEAKEFMDASKTVPDRFFFELLAKRLAEPDCVAKGWLLDGFPHTEEQCAMLQSLGIMPDKVLFLEGDHATLLDRTRYRRYDPFTGKVYHMPEDGAEALSPPIRPEQEDGSLDTEVATRLVPRHDDSDENVSARLALADAHAASLRDAYEDILLRLDSSADPRVIFQHALDYLTLEARVPELQVVSSTSLKELQYVVATTLRYRRRQLLQMQQDDGRTYWVDSKEVLGTNAHCALLCQDPSMFPTSHQLRRVDTGKLSRVALLYVDSPEPVRLLASLFTGPQYGLLEDPQAPHGVLMLAGPAGVGKSTVLGMLLDAQAEQVELVPILTTRPPLRREPAARVLLMPPSVDGTGGEVAAGSSGLGPSTVGALATACCVSAEALDAAASAGQLLVACESWDGHRYGVSRAALAAVWAVGKLPVIEGPLELGLALKELSAQEPAPQPAPQPSAPAITTMEGSATELASSASVAPVLTVRVAYLSVEVGELDVRLRLQNQREETAVGACLEAAQREQARLQRITRDARTLAASKATSRNVSPQRQYSVRPSLTTKSSAPPAPPPPDLVLNATDGVIAFHAVKQLASDSWRRPREQVAGQLVLEAFDWRATRPGRTVQRLRTLMSNAALLELPRGRHVLRINSDPLFLHAVTFMSASPCTVGEYSQVMPMCAPDAHVAALEGHYPDVPPNCVGLLFRYHLSLPEAATVAAYLSINGEDMRAATRLLLVNRYGAMLLAVIRASGEVRALPSNRLHATPLQPNAGNAGYSLVAVYDTASRAVAEEGNYSLTVTSTAPLTGAVTEVSSHRSDAFVEKYRPNARLVLSRHVITTTVSTQLAAAATMEPRLPFNMVLQEAAPGREITWVGSAELPVLVAAHSNDGEAPGATVPSAAPEGYALVADTYLKPGKYLLTCYLDAAACPTGLQPDVMTGAMPGGAPVLLKLWVHPSSDERSCTVVSDNSLAKYVQGVYEKWNAAPVALIAQPAPGAGAKGAAKGAAVPAGSSMKTLAGPRQVVAAGMLERYAPGRRHLLHQTTGMAAAAAEGGAGIEADAPTGSTRVLRDGSVMTMDPSSQVKVLHSRPEVLLTAEQLAERQASASKAAAAEGVSRLSSVGKTLEASKGERAGFRARQASSFAEWRASLVRAQQEVASKRAAVAQAMKQAAEAAALEARPGSVLPKGGVVASRQALA</sequence>
<comment type="similarity">
    <text evidence="2">Belongs to the adenylate kinase family.</text>
</comment>
<evidence type="ECO:0000256" key="7">
    <source>
        <dbReference type="PROSITE-ProRule" id="PRU00239"/>
    </source>
</evidence>
<feature type="domain" description="Guanylate kinase-like" evidence="9">
    <location>
        <begin position="1547"/>
        <end position="1763"/>
    </location>
</feature>
<evidence type="ECO:0000256" key="1">
    <source>
        <dbReference type="ARBA" id="ARBA00005790"/>
    </source>
</evidence>
<proteinExistence type="inferred from homology"/>
<dbReference type="GO" id="GO:0005524">
    <property type="term" value="F:ATP binding"/>
    <property type="evidence" value="ECO:0007669"/>
    <property type="project" value="InterPro"/>
</dbReference>
<dbReference type="InterPro" id="IPR054093">
    <property type="entry name" value="Androglobin_II"/>
</dbReference>
<dbReference type="SUPFAM" id="SSF54001">
    <property type="entry name" value="Cysteine proteinases"/>
    <property type="match status" value="1"/>
</dbReference>
<comment type="similarity">
    <text evidence="1">Belongs to the guanylate kinase family.</text>
</comment>
<dbReference type="GO" id="GO:0005829">
    <property type="term" value="C:cytosol"/>
    <property type="evidence" value="ECO:0007669"/>
    <property type="project" value="TreeGrafter"/>
</dbReference>
<organism evidence="11 12">
    <name type="scientific">Tetrabaena socialis</name>
    <dbReference type="NCBI Taxonomy" id="47790"/>
    <lineage>
        <taxon>Eukaryota</taxon>
        <taxon>Viridiplantae</taxon>
        <taxon>Chlorophyta</taxon>
        <taxon>core chlorophytes</taxon>
        <taxon>Chlorophyceae</taxon>
        <taxon>CS clade</taxon>
        <taxon>Chlamydomonadales</taxon>
        <taxon>Tetrabaenaceae</taxon>
        <taxon>Tetrabaena</taxon>
    </lineage>
</organism>
<dbReference type="PANTHER" id="PTHR23117">
    <property type="entry name" value="GUANYLATE KINASE-RELATED"/>
    <property type="match status" value="1"/>
</dbReference>
<dbReference type="SMART" id="SM00072">
    <property type="entry name" value="GuKc"/>
    <property type="match status" value="2"/>
</dbReference>
<feature type="domain" description="Guanylate kinase-like" evidence="9">
    <location>
        <begin position="529"/>
        <end position="746"/>
    </location>
</feature>
<comment type="caution">
    <text evidence="7">Lacks conserved residue(s) required for the propagation of feature annotation.</text>
</comment>
<dbReference type="InterPro" id="IPR038765">
    <property type="entry name" value="Papain-like_cys_pep_sf"/>
</dbReference>
<evidence type="ECO:0000256" key="5">
    <source>
        <dbReference type="ARBA" id="ARBA00022741"/>
    </source>
</evidence>
<evidence type="ECO:0000313" key="11">
    <source>
        <dbReference type="EMBL" id="PNH05620.1"/>
    </source>
</evidence>
<dbReference type="InterPro" id="IPR008145">
    <property type="entry name" value="GK/Ca_channel_bsu"/>
</dbReference>
<dbReference type="CDD" id="cd00071">
    <property type="entry name" value="GMPK"/>
    <property type="match status" value="1"/>
</dbReference>
<dbReference type="GO" id="GO:0004017">
    <property type="term" value="F:AMP kinase activity"/>
    <property type="evidence" value="ECO:0007669"/>
    <property type="project" value="UniProtKB-EC"/>
</dbReference>
<dbReference type="OrthoDB" id="544223at2759"/>
<dbReference type="HAMAP" id="MF_00235">
    <property type="entry name" value="Adenylate_kinase_Adk"/>
    <property type="match status" value="1"/>
</dbReference>
<dbReference type="Pfam" id="PF00406">
    <property type="entry name" value="ADK"/>
    <property type="match status" value="1"/>
</dbReference>
<dbReference type="SUPFAM" id="SSF52540">
    <property type="entry name" value="P-loop containing nucleoside triphosphate hydrolases"/>
    <property type="match status" value="6"/>
</dbReference>
<keyword evidence="4" id="KW-0808">Transferase</keyword>
<dbReference type="EMBL" id="PGGS01000292">
    <property type="protein sequence ID" value="PNH05620.1"/>
    <property type="molecule type" value="Genomic_DNA"/>
</dbReference>
<evidence type="ECO:0000259" key="10">
    <source>
        <dbReference type="PROSITE" id="PS50203"/>
    </source>
</evidence>
<dbReference type="InterPro" id="IPR001300">
    <property type="entry name" value="Peptidase_C2_calpain_cat"/>
</dbReference>
<dbReference type="GO" id="GO:0004385">
    <property type="term" value="F:GMP kinase activity"/>
    <property type="evidence" value="ECO:0007669"/>
    <property type="project" value="TreeGrafter"/>
</dbReference>
<evidence type="ECO:0000313" key="12">
    <source>
        <dbReference type="Proteomes" id="UP000236333"/>
    </source>
</evidence>
<dbReference type="GO" id="GO:0006508">
    <property type="term" value="P:proteolysis"/>
    <property type="evidence" value="ECO:0007669"/>
    <property type="project" value="InterPro"/>
</dbReference>
<keyword evidence="5" id="KW-0547">Nucleotide-binding</keyword>
<evidence type="ECO:0000256" key="4">
    <source>
        <dbReference type="ARBA" id="ARBA00022679"/>
    </source>
</evidence>
<feature type="compositionally biased region" description="Polar residues" evidence="8">
    <location>
        <begin position="1783"/>
        <end position="1806"/>
    </location>
</feature>
<dbReference type="EC" id="2.7.4.3" evidence="3"/>
<dbReference type="InterPro" id="IPR054097">
    <property type="entry name" value="FAP42-like_B3"/>
</dbReference>
<feature type="region of interest" description="Disordered" evidence="8">
    <location>
        <begin position="1778"/>
        <end position="1814"/>
    </location>
</feature>
<evidence type="ECO:0000256" key="2">
    <source>
        <dbReference type="ARBA" id="ARBA00007220"/>
    </source>
</evidence>
<dbReference type="InterPro" id="IPR000850">
    <property type="entry name" value="Adenylat/UMP-CMP_kin"/>
</dbReference>
<accession>A0A2J7ZZC2</accession>
<dbReference type="PROSITE" id="PS50052">
    <property type="entry name" value="GUANYLATE_KINASE_2"/>
    <property type="match status" value="5"/>
</dbReference>
<dbReference type="CDD" id="cd01428">
    <property type="entry name" value="ADK"/>
    <property type="match status" value="1"/>
</dbReference>
<gene>
    <name evidence="11" type="ORF">TSOC_008105</name>
</gene>
<dbReference type="PANTHER" id="PTHR23117:SF13">
    <property type="entry name" value="GUANYLATE KINASE"/>
    <property type="match status" value="1"/>
</dbReference>
<keyword evidence="12" id="KW-1185">Reference proteome</keyword>
<dbReference type="Proteomes" id="UP000236333">
    <property type="component" value="Unassembled WGS sequence"/>
</dbReference>
<dbReference type="Gene3D" id="3.30.63.10">
    <property type="entry name" value="Guanylate Kinase phosphate binding domain"/>
    <property type="match status" value="1"/>
</dbReference>
<evidence type="ECO:0000256" key="8">
    <source>
        <dbReference type="SAM" id="MobiDB-lite"/>
    </source>
</evidence>
<dbReference type="PROSITE" id="PS50203">
    <property type="entry name" value="CALPAIN_CAT"/>
    <property type="match status" value="1"/>
</dbReference>
<evidence type="ECO:0000256" key="3">
    <source>
        <dbReference type="ARBA" id="ARBA00012955"/>
    </source>
</evidence>
<dbReference type="InterPro" id="IPR027417">
    <property type="entry name" value="P-loop_NTPase"/>
</dbReference>
<dbReference type="Pfam" id="PF00648">
    <property type="entry name" value="Peptidase_C2"/>
    <property type="match status" value="1"/>
</dbReference>
<name>A0A2J7ZZC2_9CHLO</name>
<dbReference type="PRINTS" id="PR00094">
    <property type="entry name" value="ADENYLTKNASE"/>
</dbReference>
<protein>
    <recommendedName>
        <fullName evidence="3">adenylate kinase</fullName>
        <ecNumber evidence="3">2.7.4.3</ecNumber>
    </recommendedName>
</protein>
<comment type="caution">
    <text evidence="11">The sequence shown here is derived from an EMBL/GenBank/DDBJ whole genome shotgun (WGS) entry which is preliminary data.</text>
</comment>
<reference evidence="11 12" key="1">
    <citation type="journal article" date="2017" name="Mol. Biol. Evol.">
        <title>The 4-celled Tetrabaena socialis nuclear genome reveals the essential components for genetic control of cell number at the origin of multicellularity in the volvocine lineage.</title>
        <authorList>
            <person name="Featherston J."/>
            <person name="Arakaki Y."/>
            <person name="Hanschen E.R."/>
            <person name="Ferris P.J."/>
            <person name="Michod R.E."/>
            <person name="Olson B.J.S.C."/>
            <person name="Nozaki H."/>
            <person name="Durand P.M."/>
        </authorList>
    </citation>
    <scope>NUCLEOTIDE SEQUENCE [LARGE SCALE GENOMIC DNA]</scope>
    <source>
        <strain evidence="11 12">NIES-571</strain>
    </source>
</reference>
<dbReference type="Pfam" id="PF00625">
    <property type="entry name" value="Guanylate_kin"/>
    <property type="match status" value="3"/>
</dbReference>
<dbReference type="GO" id="GO:0004198">
    <property type="term" value="F:calcium-dependent cysteine-type endopeptidase activity"/>
    <property type="evidence" value="ECO:0007669"/>
    <property type="project" value="InterPro"/>
</dbReference>
<dbReference type="Pfam" id="PF22072">
    <property type="entry name" value="FAP42_B3"/>
    <property type="match status" value="1"/>
</dbReference>
<dbReference type="InterPro" id="IPR054096">
    <property type="entry name" value="FAP42-like_B2"/>
</dbReference>
<dbReference type="SMART" id="SM00230">
    <property type="entry name" value="CysPc"/>
    <property type="match status" value="1"/>
</dbReference>
<feature type="domain" description="Guanylate kinase-like" evidence="9">
    <location>
        <begin position="984"/>
        <end position="1178"/>
    </location>
</feature>
<evidence type="ECO:0000256" key="6">
    <source>
        <dbReference type="ARBA" id="ARBA00022777"/>
    </source>
</evidence>
<dbReference type="Pfam" id="PF22068">
    <property type="entry name" value="Androglobin_II"/>
    <property type="match status" value="1"/>
</dbReference>
<dbReference type="Gene3D" id="3.40.50.300">
    <property type="entry name" value="P-loop containing nucleotide triphosphate hydrolases"/>
    <property type="match status" value="6"/>
</dbReference>
<feature type="domain" description="Calpain catalytic" evidence="10">
    <location>
        <begin position="26"/>
        <end position="254"/>
    </location>
</feature>
<dbReference type="InterPro" id="IPR008144">
    <property type="entry name" value="Guanylate_kin-like_dom"/>
</dbReference>